<name>A0A1R4HCK6_9GAMM</name>
<gene>
    <name evidence="1" type="ORF">CRENPOLYSF2_3450001</name>
</gene>
<dbReference type="EMBL" id="FUKJ01000274">
    <property type="protein sequence ID" value="SJM93620.1"/>
    <property type="molecule type" value="Genomic_DNA"/>
</dbReference>
<dbReference type="Proteomes" id="UP000195442">
    <property type="component" value="Unassembled WGS sequence"/>
</dbReference>
<protein>
    <submittedName>
        <fullName evidence="1">Uncharacterized protein</fullName>
    </submittedName>
</protein>
<accession>A0A1R4HCK6</accession>
<evidence type="ECO:0000313" key="1">
    <source>
        <dbReference type="EMBL" id="SJM93620.1"/>
    </source>
</evidence>
<keyword evidence="2" id="KW-1185">Reference proteome</keyword>
<proteinExistence type="predicted"/>
<dbReference type="AlphaFoldDB" id="A0A1R4HCK6"/>
<organism evidence="1 2">
    <name type="scientific">Crenothrix polyspora</name>
    <dbReference type="NCBI Taxonomy" id="360316"/>
    <lineage>
        <taxon>Bacteria</taxon>
        <taxon>Pseudomonadati</taxon>
        <taxon>Pseudomonadota</taxon>
        <taxon>Gammaproteobacteria</taxon>
        <taxon>Methylococcales</taxon>
        <taxon>Crenotrichaceae</taxon>
        <taxon>Crenothrix</taxon>
    </lineage>
</organism>
<sequence>MFFAMPVVVFQVIAQVFQGIKLDLQVFKLRKTLRNRVS</sequence>
<reference evidence="2" key="1">
    <citation type="submission" date="2017-02" db="EMBL/GenBank/DDBJ databases">
        <authorList>
            <person name="Daims H."/>
        </authorList>
    </citation>
    <scope>NUCLEOTIDE SEQUENCE [LARGE SCALE GENOMIC DNA]</scope>
</reference>
<evidence type="ECO:0000313" key="2">
    <source>
        <dbReference type="Proteomes" id="UP000195442"/>
    </source>
</evidence>